<dbReference type="Pfam" id="PF05055">
    <property type="entry name" value="DUF677"/>
    <property type="match status" value="1"/>
</dbReference>
<accession>A0ABD3JX33</accession>
<dbReference type="PANTHER" id="PTHR31113:SF3">
    <property type="entry name" value="UPF0496 PROTEIN 1"/>
    <property type="match status" value="1"/>
</dbReference>
<evidence type="ECO:0000256" key="1">
    <source>
        <dbReference type="ARBA" id="ARBA00004370"/>
    </source>
</evidence>
<comment type="caution">
    <text evidence="6">The sequence shown here is derived from an EMBL/GenBank/DDBJ whole genome shotgun (WGS) entry which is preliminary data.</text>
</comment>
<proteinExistence type="inferred from homology"/>
<dbReference type="GO" id="GO:0016020">
    <property type="term" value="C:membrane"/>
    <property type="evidence" value="ECO:0007669"/>
    <property type="project" value="UniProtKB-SubCell"/>
</dbReference>
<keyword evidence="7" id="KW-1185">Reference proteome</keyword>
<sequence length="121" mass="13986">MEQRESNPDPRTFDANLQARTNKVLSTLAFGVEVRVLSLDSLKEITECLLAMNQKVVKVILDSKKDIWINEELFELVQDYFNDSLPVLDFCASLENCLKHVRDAHLQIFTALHFFEEEDVV</sequence>
<comment type="similarity">
    <text evidence="2">Belongs to the UPF0496 family.</text>
</comment>
<evidence type="ECO:0000313" key="6">
    <source>
        <dbReference type="EMBL" id="KAL3730673.1"/>
    </source>
</evidence>
<dbReference type="EMBL" id="JBJKBG010000007">
    <property type="protein sequence ID" value="KAL3730673.1"/>
    <property type="molecule type" value="Genomic_DNA"/>
</dbReference>
<dbReference type="Proteomes" id="UP001634007">
    <property type="component" value="Unassembled WGS sequence"/>
</dbReference>
<evidence type="ECO:0000256" key="4">
    <source>
        <dbReference type="ARBA" id="ARBA00022989"/>
    </source>
</evidence>
<dbReference type="AlphaFoldDB" id="A0ABD3JX33"/>
<gene>
    <name evidence="6" type="ORF">ACJRO7_027667</name>
</gene>
<evidence type="ECO:0000256" key="3">
    <source>
        <dbReference type="ARBA" id="ARBA00022692"/>
    </source>
</evidence>
<keyword evidence="4" id="KW-1133">Transmembrane helix</keyword>
<organism evidence="6 7">
    <name type="scientific">Eucalyptus globulus</name>
    <name type="common">Tasmanian blue gum</name>
    <dbReference type="NCBI Taxonomy" id="34317"/>
    <lineage>
        <taxon>Eukaryota</taxon>
        <taxon>Viridiplantae</taxon>
        <taxon>Streptophyta</taxon>
        <taxon>Embryophyta</taxon>
        <taxon>Tracheophyta</taxon>
        <taxon>Spermatophyta</taxon>
        <taxon>Magnoliopsida</taxon>
        <taxon>eudicotyledons</taxon>
        <taxon>Gunneridae</taxon>
        <taxon>Pentapetalae</taxon>
        <taxon>rosids</taxon>
        <taxon>malvids</taxon>
        <taxon>Myrtales</taxon>
        <taxon>Myrtaceae</taxon>
        <taxon>Myrtoideae</taxon>
        <taxon>Eucalypteae</taxon>
        <taxon>Eucalyptus</taxon>
    </lineage>
</organism>
<evidence type="ECO:0000313" key="7">
    <source>
        <dbReference type="Proteomes" id="UP001634007"/>
    </source>
</evidence>
<evidence type="ECO:0000256" key="2">
    <source>
        <dbReference type="ARBA" id="ARBA00009074"/>
    </source>
</evidence>
<keyword evidence="3" id="KW-0812">Transmembrane</keyword>
<keyword evidence="5" id="KW-0472">Membrane</keyword>
<dbReference type="PANTHER" id="PTHR31113">
    <property type="entry name" value="UPF0496 PROTEIN 3-RELATED"/>
    <property type="match status" value="1"/>
</dbReference>
<name>A0ABD3JX33_EUCGL</name>
<reference evidence="6 7" key="1">
    <citation type="submission" date="2024-11" db="EMBL/GenBank/DDBJ databases">
        <title>Chromosome-level genome assembly of Eucalyptus globulus Labill. provides insights into its genome evolution.</title>
        <authorList>
            <person name="Li X."/>
        </authorList>
    </citation>
    <scope>NUCLEOTIDE SEQUENCE [LARGE SCALE GENOMIC DNA]</scope>
    <source>
        <strain evidence="6">CL2024</strain>
        <tissue evidence="6">Fresh tender leaves</tissue>
    </source>
</reference>
<dbReference type="InterPro" id="IPR007749">
    <property type="entry name" value="DUF677"/>
</dbReference>
<protein>
    <submittedName>
        <fullName evidence="6">Uncharacterized protein</fullName>
    </submittedName>
</protein>
<comment type="subcellular location">
    <subcellularLocation>
        <location evidence="1">Membrane</location>
    </subcellularLocation>
</comment>
<evidence type="ECO:0000256" key="5">
    <source>
        <dbReference type="ARBA" id="ARBA00023136"/>
    </source>
</evidence>